<keyword evidence="1" id="KW-0472">Membrane</keyword>
<dbReference type="Proteomes" id="UP000323317">
    <property type="component" value="Unassembled WGS sequence"/>
</dbReference>
<reference evidence="2 3" key="1">
    <citation type="submission" date="2019-08" db="EMBL/GenBank/DDBJ databases">
        <title>Bacillus genomes from the desert of Cuatro Cienegas, Coahuila.</title>
        <authorList>
            <person name="Olmedo-Alvarez G."/>
        </authorList>
    </citation>
    <scope>NUCLEOTIDE SEQUENCE [LARGE SCALE GENOMIC DNA]</scope>
    <source>
        <strain evidence="2 3">CH40_1T</strain>
    </source>
</reference>
<keyword evidence="1" id="KW-1133">Transmembrane helix</keyword>
<dbReference type="AlphaFoldDB" id="A0A5D4K7C8"/>
<gene>
    <name evidence="2" type="ORF">FZC79_19965</name>
</gene>
<protein>
    <submittedName>
        <fullName evidence="2">Uncharacterized protein</fullName>
    </submittedName>
</protein>
<dbReference type="RefSeq" id="WP_148948490.1">
    <property type="nucleotide sequence ID" value="NZ_JBNIKK010000003.1"/>
</dbReference>
<evidence type="ECO:0000313" key="2">
    <source>
        <dbReference type="EMBL" id="TYR73178.1"/>
    </source>
</evidence>
<comment type="caution">
    <text evidence="2">The sequence shown here is derived from an EMBL/GenBank/DDBJ whole genome shotgun (WGS) entry which is preliminary data.</text>
</comment>
<evidence type="ECO:0000313" key="3">
    <source>
        <dbReference type="Proteomes" id="UP000323317"/>
    </source>
</evidence>
<dbReference type="EMBL" id="VTEH01000021">
    <property type="protein sequence ID" value="TYR73178.1"/>
    <property type="molecule type" value="Genomic_DNA"/>
</dbReference>
<sequence>MKLTIIKKTVLLITLTTIAFLFESIKLPELFLEDIPDALRFKLENRLAVILFFMLLLVIFKEQYNHLFKVSVLKDKKTYAWIFSVLFVVFLLIKATAGFQDPFLINIVVSSLCTCTHW</sequence>
<proteinExistence type="predicted"/>
<name>A0A5D4K7C8_9BACI</name>
<organism evidence="2 3">
    <name type="scientific">Rossellomorea vietnamensis</name>
    <dbReference type="NCBI Taxonomy" id="218284"/>
    <lineage>
        <taxon>Bacteria</taxon>
        <taxon>Bacillati</taxon>
        <taxon>Bacillota</taxon>
        <taxon>Bacilli</taxon>
        <taxon>Bacillales</taxon>
        <taxon>Bacillaceae</taxon>
        <taxon>Rossellomorea</taxon>
    </lineage>
</organism>
<feature type="transmembrane region" description="Helical" evidence="1">
    <location>
        <begin position="43"/>
        <end position="60"/>
    </location>
</feature>
<evidence type="ECO:0000256" key="1">
    <source>
        <dbReference type="SAM" id="Phobius"/>
    </source>
</evidence>
<keyword evidence="1" id="KW-0812">Transmembrane</keyword>
<accession>A0A5D4K7C8</accession>
<feature type="transmembrane region" description="Helical" evidence="1">
    <location>
        <begin position="80"/>
        <end position="99"/>
    </location>
</feature>